<feature type="domain" description="J" evidence="2">
    <location>
        <begin position="8"/>
        <end position="73"/>
    </location>
</feature>
<dbReference type="InterPro" id="IPR036869">
    <property type="entry name" value="J_dom_sf"/>
</dbReference>
<dbReference type="CDD" id="cd06257">
    <property type="entry name" value="DnaJ"/>
    <property type="match status" value="1"/>
</dbReference>
<reference evidence="3 4" key="1">
    <citation type="submission" date="2019-06" db="EMBL/GenBank/DDBJ databases">
        <title>Genome Sequence of the Brown Rot Fungal Pathogen Monilinia fructicola.</title>
        <authorList>
            <person name="De Miccolis Angelini R.M."/>
            <person name="Landi L."/>
            <person name="Abate D."/>
            <person name="Pollastro S."/>
            <person name="Romanazzi G."/>
            <person name="Faretra F."/>
        </authorList>
    </citation>
    <scope>NUCLEOTIDE SEQUENCE [LARGE SCALE GENOMIC DNA]</scope>
    <source>
        <strain evidence="3 4">Mfrc123</strain>
    </source>
</reference>
<dbReference type="PROSITE" id="PS00636">
    <property type="entry name" value="DNAJ_1"/>
    <property type="match status" value="1"/>
</dbReference>
<dbReference type="PANTHER" id="PTHR24074">
    <property type="entry name" value="CO-CHAPERONE PROTEIN DJLA"/>
    <property type="match status" value="1"/>
</dbReference>
<evidence type="ECO:0000256" key="1">
    <source>
        <dbReference type="SAM" id="MobiDB-lite"/>
    </source>
</evidence>
<dbReference type="InterPro" id="IPR018253">
    <property type="entry name" value="DnaJ_domain_CS"/>
</dbReference>
<feature type="compositionally biased region" description="Polar residues" evidence="1">
    <location>
        <begin position="121"/>
        <end position="131"/>
    </location>
</feature>
<dbReference type="VEuPathDB" id="FungiDB:MFRU_021g00050"/>
<dbReference type="EMBL" id="VICG01000001">
    <property type="protein sequence ID" value="KAA8577347.1"/>
    <property type="molecule type" value="Genomic_DNA"/>
</dbReference>
<dbReference type="InterPro" id="IPR001623">
    <property type="entry name" value="DnaJ_domain"/>
</dbReference>
<organism evidence="3 4">
    <name type="scientific">Monilinia fructicola</name>
    <name type="common">Brown rot fungus</name>
    <name type="synonym">Ciboria fructicola</name>
    <dbReference type="NCBI Taxonomy" id="38448"/>
    <lineage>
        <taxon>Eukaryota</taxon>
        <taxon>Fungi</taxon>
        <taxon>Dikarya</taxon>
        <taxon>Ascomycota</taxon>
        <taxon>Pezizomycotina</taxon>
        <taxon>Leotiomycetes</taxon>
        <taxon>Helotiales</taxon>
        <taxon>Sclerotiniaceae</taxon>
        <taxon>Monilinia</taxon>
    </lineage>
</organism>
<comment type="caution">
    <text evidence="3">The sequence shown here is derived from an EMBL/GenBank/DDBJ whole genome shotgun (WGS) entry which is preliminary data.</text>
</comment>
<evidence type="ECO:0000313" key="3">
    <source>
        <dbReference type="EMBL" id="KAA8577347.1"/>
    </source>
</evidence>
<feature type="compositionally biased region" description="Basic and acidic residues" evidence="1">
    <location>
        <begin position="132"/>
        <end position="180"/>
    </location>
</feature>
<proteinExistence type="predicted"/>
<dbReference type="SMART" id="SM00271">
    <property type="entry name" value="DnaJ"/>
    <property type="match status" value="1"/>
</dbReference>
<dbReference type="PRINTS" id="PR00625">
    <property type="entry name" value="JDOMAIN"/>
</dbReference>
<accession>A0A5M9K8Y8</accession>
<evidence type="ECO:0000313" key="4">
    <source>
        <dbReference type="Proteomes" id="UP000322873"/>
    </source>
</evidence>
<dbReference type="AlphaFoldDB" id="A0A5M9K8Y8"/>
<dbReference type="InterPro" id="IPR050817">
    <property type="entry name" value="DjlA_DnaK_co-chaperone"/>
</dbReference>
<dbReference type="PROSITE" id="PS50076">
    <property type="entry name" value="DNAJ_2"/>
    <property type="match status" value="1"/>
</dbReference>
<protein>
    <recommendedName>
        <fullName evidence="2">J domain-containing protein</fullName>
    </recommendedName>
</protein>
<sequence>MPSSLDFDLYETLEVARDASAQEITASYRRLARFHHPDKNLDNADATAKFQKVQAAYEVLSDEDQRRVYDEPEFSSGFGGGSAWGHPQAYYDSSDDDLDDVEEMIFNLFFQDMFARASSRQGSFRNPQSYTEMERREREARNREEAGAQKRKEKAAADAVKHAKRKAETESKKAMEKSAAEAKEKAEMQSRLKMENIFASYSCVTELDKQACCEHCLFWPKEQMKRKFKCLNCGQKRVHEESLSDETA</sequence>
<feature type="region of interest" description="Disordered" evidence="1">
    <location>
        <begin position="121"/>
        <end position="180"/>
    </location>
</feature>
<dbReference type="Proteomes" id="UP000322873">
    <property type="component" value="Unassembled WGS sequence"/>
</dbReference>
<keyword evidence="4" id="KW-1185">Reference proteome</keyword>
<gene>
    <name evidence="3" type="ORF">EYC84_007309</name>
</gene>
<dbReference type="SUPFAM" id="SSF46565">
    <property type="entry name" value="Chaperone J-domain"/>
    <property type="match status" value="1"/>
</dbReference>
<dbReference type="Pfam" id="PF00226">
    <property type="entry name" value="DnaJ"/>
    <property type="match status" value="1"/>
</dbReference>
<name>A0A5M9K8Y8_MONFR</name>
<evidence type="ECO:0000259" key="2">
    <source>
        <dbReference type="PROSITE" id="PS50076"/>
    </source>
</evidence>
<dbReference type="Gene3D" id="1.10.287.110">
    <property type="entry name" value="DnaJ domain"/>
    <property type="match status" value="1"/>
</dbReference>